<evidence type="ECO:0000313" key="4">
    <source>
        <dbReference type="Proteomes" id="UP000246121"/>
    </source>
</evidence>
<dbReference type="Proteomes" id="UP000246121">
    <property type="component" value="Unassembled WGS sequence"/>
</dbReference>
<dbReference type="VEuPathDB" id="TriTrypDB:TCSYLVIO_009213"/>
<dbReference type="VEuPathDB" id="TriTrypDB:C4B63_39g341"/>
<evidence type="ECO:0000313" key="3">
    <source>
        <dbReference type="EMBL" id="PWU92175.1"/>
    </source>
</evidence>
<organism evidence="3 4">
    <name type="scientific">Trypanosoma cruzi</name>
    <dbReference type="NCBI Taxonomy" id="5693"/>
    <lineage>
        <taxon>Eukaryota</taxon>
        <taxon>Discoba</taxon>
        <taxon>Euglenozoa</taxon>
        <taxon>Kinetoplastea</taxon>
        <taxon>Metakinetoplastina</taxon>
        <taxon>Trypanosomatida</taxon>
        <taxon>Trypanosomatidae</taxon>
        <taxon>Trypanosoma</taxon>
        <taxon>Schizotrypanum</taxon>
    </lineage>
</organism>
<dbReference type="VEuPathDB" id="TriTrypDB:TcG_06263"/>
<dbReference type="VEuPathDB" id="TriTrypDB:Tc_MARK_7820"/>
<feature type="coiled-coil region" evidence="1">
    <location>
        <begin position="219"/>
        <end position="317"/>
    </location>
</feature>
<dbReference type="VEuPathDB" id="TriTrypDB:BCY84_19810"/>
<dbReference type="Gene3D" id="1.20.120.330">
    <property type="entry name" value="Nucleotidyltransferases domain 2"/>
    <property type="match status" value="1"/>
</dbReference>
<dbReference type="VEuPathDB" id="TriTrypDB:C3747_38g292"/>
<dbReference type="VEuPathDB" id="TriTrypDB:TcCL_NonESM03928"/>
<comment type="caution">
    <text evidence="3">The sequence shown here is derived from an EMBL/GenBank/DDBJ whole genome shotgun (WGS) entry which is preliminary data.</text>
</comment>
<name>A0A2V2V6M4_TRYCR</name>
<keyword evidence="2" id="KW-0472">Membrane</keyword>
<evidence type="ECO:0000256" key="1">
    <source>
        <dbReference type="SAM" id="Coils"/>
    </source>
</evidence>
<sequence length="593" mass="67957">MFLVSNFILFSCFYFFHPHFFFFFGTFENILFFAHMTRCSGWWWRTRGMTSYAELLAACTEFQENFASLNGKYNVAVQEVQNAKEANERLSKQVEAMRSSEDKLQHTIRELKKELHEAHAYKDRYLAANVSVEHLKGRLENARRAVADKMLEHEQQVEQLQGQIRDLLQRVSVCADTQTTQKLKKQVVELEERCAEQSGHLLEEKERGSQQLLASHTALREQQARNLELEQRCRTLEAEITQMRSVVRRSADLQNEAAVAREKSASDARRAVMQAESLAAELRETRARLNAVVAQHAEEMEAAKSAADDEKSQLLERVSQLSAAVDDAVASRNAEQERYAVLQRSLHERVEAVRTETRLEVTVLQKSLSDARAEGQQLAWRVEQTKMELEESRRAVQQREAKLESCATELRQLQTRLDAVTQREAWLSAERDHQLAQLAAAREQAQRLAASQRAHEESNLAGERLRIQLQFLEEELQGARRLAEASDSHVRDIEEAAERRLRALRSELKSVKKNARAERAKADAVRRRLVQALLEREANVLPQICLQTQRPHETVATAPEQQRPAVGLDVLTLLRGQTEQAAALHHRLVELSR</sequence>
<feature type="coiled-coil region" evidence="1">
    <location>
        <begin position="73"/>
        <end position="170"/>
    </location>
</feature>
<gene>
    <name evidence="3" type="ORF">C4B63_39g341</name>
</gene>
<dbReference type="VEuPathDB" id="TriTrypDB:TCDM_07583"/>
<dbReference type="VEuPathDB" id="TriTrypDB:TcBrA4_0024040"/>
<dbReference type="VEuPathDB" id="TriTrypDB:TcCLB.511589.150"/>
<feature type="transmembrane region" description="Helical" evidence="2">
    <location>
        <begin position="7"/>
        <end position="27"/>
    </location>
</feature>
<keyword evidence="2" id="KW-1133">Transmembrane helix</keyword>
<feature type="coiled-coil region" evidence="1">
    <location>
        <begin position="455"/>
        <end position="528"/>
    </location>
</feature>
<dbReference type="EMBL" id="PRFA01000039">
    <property type="protein sequence ID" value="PWU92175.1"/>
    <property type="molecule type" value="Genomic_DNA"/>
</dbReference>
<reference evidence="3 4" key="1">
    <citation type="journal article" date="2018" name="Microb. Genom.">
        <title>Expanding an expanded genome: long-read sequencing of Trypanosoma cruzi.</title>
        <authorList>
            <person name="Berna L."/>
            <person name="Rodriguez M."/>
            <person name="Chiribao M.L."/>
            <person name="Parodi-Talice A."/>
            <person name="Pita S."/>
            <person name="Rijo G."/>
            <person name="Alvarez-Valin F."/>
            <person name="Robello C."/>
        </authorList>
    </citation>
    <scope>NUCLEOTIDE SEQUENCE [LARGE SCALE GENOMIC DNA]</scope>
    <source>
        <strain evidence="3 4">Dm28c</strain>
    </source>
</reference>
<proteinExistence type="predicted"/>
<keyword evidence="1" id="KW-0175">Coiled coil</keyword>
<dbReference type="VEuPathDB" id="TriTrypDB:TcCLB.508851.200"/>
<dbReference type="AlphaFoldDB" id="A0A2V2V6M4"/>
<dbReference type="VEuPathDB" id="TriTrypDB:ECC02_006343"/>
<protein>
    <submittedName>
        <fullName evidence="3">Uncharacterized protein</fullName>
    </submittedName>
</protein>
<keyword evidence="2" id="KW-0812">Transmembrane</keyword>
<feature type="coiled-coil region" evidence="1">
    <location>
        <begin position="382"/>
        <end position="423"/>
    </location>
</feature>
<accession>A0A2V2V6M4</accession>
<evidence type="ECO:0000256" key="2">
    <source>
        <dbReference type="SAM" id="Phobius"/>
    </source>
</evidence>